<name>A0ABU2C474_9BURK</name>
<dbReference type="Proteomes" id="UP001180487">
    <property type="component" value="Unassembled WGS sequence"/>
</dbReference>
<keyword evidence="3" id="KW-0966">Cell projection</keyword>
<keyword evidence="3" id="KW-0969">Cilium</keyword>
<dbReference type="EMBL" id="JAVDXT010000001">
    <property type="protein sequence ID" value="MDR7376136.1"/>
    <property type="molecule type" value="Genomic_DNA"/>
</dbReference>
<dbReference type="RefSeq" id="WP_310370862.1">
    <property type="nucleotide sequence ID" value="NZ_JAVDXT010000001.1"/>
</dbReference>
<sequence>MADLLSNLSRLVVRVLLVAMGLVFFASLLCVVLVLAALWGVRAAWAKLTGQPVSPWVMRVNPGAGWNRAYQAADRWRPGAGRPAASRDLSDVTDVTVKTKP</sequence>
<keyword evidence="2" id="KW-0812">Transmembrane</keyword>
<gene>
    <name evidence="3" type="ORF">J2X19_000794</name>
</gene>
<comment type="caution">
    <text evidence="3">The sequence shown here is derived from an EMBL/GenBank/DDBJ whole genome shotgun (WGS) entry which is preliminary data.</text>
</comment>
<keyword evidence="3" id="KW-0282">Flagellum</keyword>
<accession>A0ABU2C474</accession>
<keyword evidence="2" id="KW-0472">Membrane</keyword>
<evidence type="ECO:0000313" key="4">
    <source>
        <dbReference type="Proteomes" id="UP001180487"/>
    </source>
</evidence>
<evidence type="ECO:0000256" key="1">
    <source>
        <dbReference type="SAM" id="MobiDB-lite"/>
    </source>
</evidence>
<reference evidence="3 4" key="1">
    <citation type="submission" date="2023-07" db="EMBL/GenBank/DDBJ databases">
        <title>Sorghum-associated microbial communities from plants grown in Nebraska, USA.</title>
        <authorList>
            <person name="Schachtman D."/>
        </authorList>
    </citation>
    <scope>NUCLEOTIDE SEQUENCE [LARGE SCALE GENOMIC DNA]</scope>
    <source>
        <strain evidence="3 4">BE313</strain>
    </source>
</reference>
<protein>
    <submittedName>
        <fullName evidence="3">Flagellar biosynthesis protein FlhB</fullName>
    </submittedName>
</protein>
<proteinExistence type="predicted"/>
<keyword evidence="4" id="KW-1185">Reference proteome</keyword>
<feature type="region of interest" description="Disordered" evidence="1">
    <location>
        <begin position="77"/>
        <end position="101"/>
    </location>
</feature>
<keyword evidence="2" id="KW-1133">Transmembrane helix</keyword>
<feature type="transmembrane region" description="Helical" evidence="2">
    <location>
        <begin position="12"/>
        <end position="39"/>
    </location>
</feature>
<evidence type="ECO:0000313" key="3">
    <source>
        <dbReference type="EMBL" id="MDR7376136.1"/>
    </source>
</evidence>
<evidence type="ECO:0000256" key="2">
    <source>
        <dbReference type="SAM" id="Phobius"/>
    </source>
</evidence>
<organism evidence="3 4">
    <name type="scientific">Rhodoferax ferrireducens</name>
    <dbReference type="NCBI Taxonomy" id="192843"/>
    <lineage>
        <taxon>Bacteria</taxon>
        <taxon>Pseudomonadati</taxon>
        <taxon>Pseudomonadota</taxon>
        <taxon>Betaproteobacteria</taxon>
        <taxon>Burkholderiales</taxon>
        <taxon>Comamonadaceae</taxon>
        <taxon>Rhodoferax</taxon>
    </lineage>
</organism>